<gene>
    <name evidence="2" type="ORF">GS660_18880</name>
</gene>
<comment type="caution">
    <text evidence="2">The sequence shown here is derived from an EMBL/GenBank/DDBJ whole genome shotgun (WGS) entry which is preliminary data.</text>
</comment>
<sequence length="74" mass="8180">MTPAQRQAGVDAKRRDANRKRWQRGQRAREKLSAEDLAREAERLAAEIAARIEAGDVILGPPAGWRFIQDAAAA</sequence>
<accession>A0A6L8VPU1</accession>
<name>A0A6L8VPU1_9RHOB</name>
<organism evidence="2 3">
    <name type="scientific">Frigidibacter albus</name>
    <dbReference type="NCBI Taxonomy" id="1465486"/>
    <lineage>
        <taxon>Bacteria</taxon>
        <taxon>Pseudomonadati</taxon>
        <taxon>Pseudomonadota</taxon>
        <taxon>Alphaproteobacteria</taxon>
        <taxon>Rhodobacterales</taxon>
        <taxon>Paracoccaceae</taxon>
        <taxon>Frigidibacter</taxon>
    </lineage>
</organism>
<dbReference type="Proteomes" id="UP000477083">
    <property type="component" value="Unassembled WGS sequence"/>
</dbReference>
<feature type="region of interest" description="Disordered" evidence="1">
    <location>
        <begin position="1"/>
        <end position="30"/>
    </location>
</feature>
<dbReference type="RefSeq" id="WP_161348545.1">
    <property type="nucleotide sequence ID" value="NZ_BMGW01000017.1"/>
</dbReference>
<evidence type="ECO:0000256" key="1">
    <source>
        <dbReference type="SAM" id="MobiDB-lite"/>
    </source>
</evidence>
<proteinExistence type="predicted"/>
<dbReference type="EMBL" id="WWNR01000017">
    <property type="protein sequence ID" value="MZQ91160.1"/>
    <property type="molecule type" value="Genomic_DNA"/>
</dbReference>
<evidence type="ECO:0000313" key="2">
    <source>
        <dbReference type="EMBL" id="MZQ91160.1"/>
    </source>
</evidence>
<dbReference type="AlphaFoldDB" id="A0A6L8VPU1"/>
<protein>
    <submittedName>
        <fullName evidence="2">Uncharacterized protein</fullName>
    </submittedName>
</protein>
<feature type="compositionally biased region" description="Basic residues" evidence="1">
    <location>
        <begin position="16"/>
        <end position="26"/>
    </location>
</feature>
<reference evidence="2 3" key="1">
    <citation type="submission" date="2020-01" db="EMBL/GenBank/DDBJ databases">
        <title>Frigidibacter albus SP32T (=CGMCC 1.13995T).</title>
        <authorList>
            <person name="Liao X."/>
        </authorList>
    </citation>
    <scope>NUCLEOTIDE SEQUENCE [LARGE SCALE GENOMIC DNA]</scope>
    <source>
        <strain evidence="2 3">SP32</strain>
    </source>
</reference>
<keyword evidence="3" id="KW-1185">Reference proteome</keyword>
<evidence type="ECO:0000313" key="3">
    <source>
        <dbReference type="Proteomes" id="UP000477083"/>
    </source>
</evidence>